<dbReference type="GO" id="GO:0055052">
    <property type="term" value="C:ATP-binding cassette (ABC) transporter complex, substrate-binding subunit-containing"/>
    <property type="evidence" value="ECO:0007669"/>
    <property type="project" value="TreeGrafter"/>
</dbReference>
<dbReference type="InterPro" id="IPR006059">
    <property type="entry name" value="SBP"/>
</dbReference>
<proteinExistence type="inferred from homology"/>
<name>A0A2M8P9N7_9CHLR</name>
<reference evidence="5 6" key="1">
    <citation type="submission" date="2017-11" db="EMBL/GenBank/DDBJ databases">
        <title>Evolution of Phototrophy in the Chloroflexi Phylum Driven by Horizontal Gene Transfer.</title>
        <authorList>
            <person name="Ward L.M."/>
            <person name="Hemp J."/>
            <person name="Shih P.M."/>
            <person name="Mcglynn S.E."/>
            <person name="Fischer W."/>
        </authorList>
    </citation>
    <scope>NUCLEOTIDE SEQUENCE [LARGE SCALE GENOMIC DNA]</scope>
    <source>
        <strain evidence="5">JP3_13</strain>
    </source>
</reference>
<dbReference type="Gene3D" id="3.40.190.10">
    <property type="entry name" value="Periplasmic binding protein-like II"/>
    <property type="match status" value="1"/>
</dbReference>
<evidence type="ECO:0000256" key="2">
    <source>
        <dbReference type="ARBA" id="ARBA00022448"/>
    </source>
</evidence>
<keyword evidence="2" id="KW-0813">Transport</keyword>
<feature type="signal peptide" evidence="4">
    <location>
        <begin position="1"/>
        <end position="26"/>
    </location>
</feature>
<feature type="chain" id="PRO_5014682931" evidence="4">
    <location>
        <begin position="27"/>
        <end position="138"/>
    </location>
</feature>
<accession>A0A2M8P9N7</accession>
<keyword evidence="3 4" id="KW-0732">Signal</keyword>
<dbReference type="GO" id="GO:0042956">
    <property type="term" value="P:maltodextrin transmembrane transport"/>
    <property type="evidence" value="ECO:0007669"/>
    <property type="project" value="TreeGrafter"/>
</dbReference>
<dbReference type="PANTHER" id="PTHR30061:SF50">
    <property type="entry name" value="MALTOSE_MALTODEXTRIN-BINDING PERIPLASMIC PROTEIN"/>
    <property type="match status" value="1"/>
</dbReference>
<dbReference type="PANTHER" id="PTHR30061">
    <property type="entry name" value="MALTOSE-BINDING PERIPLASMIC PROTEIN"/>
    <property type="match status" value="1"/>
</dbReference>
<dbReference type="Pfam" id="PF01547">
    <property type="entry name" value="SBP_bac_1"/>
    <property type="match status" value="1"/>
</dbReference>
<evidence type="ECO:0000256" key="4">
    <source>
        <dbReference type="SAM" id="SignalP"/>
    </source>
</evidence>
<dbReference type="EMBL" id="PGTM01000524">
    <property type="protein sequence ID" value="PJF34265.1"/>
    <property type="molecule type" value="Genomic_DNA"/>
</dbReference>
<comment type="similarity">
    <text evidence="1">Belongs to the bacterial solute-binding protein 1 family.</text>
</comment>
<dbReference type="SUPFAM" id="SSF53850">
    <property type="entry name" value="Periplasmic binding protein-like II"/>
    <property type="match status" value="1"/>
</dbReference>
<feature type="non-terminal residue" evidence="5">
    <location>
        <position position="138"/>
    </location>
</feature>
<evidence type="ECO:0000256" key="3">
    <source>
        <dbReference type="ARBA" id="ARBA00022729"/>
    </source>
</evidence>
<dbReference type="AlphaFoldDB" id="A0A2M8P9N7"/>
<evidence type="ECO:0000256" key="1">
    <source>
        <dbReference type="ARBA" id="ARBA00008520"/>
    </source>
</evidence>
<dbReference type="Proteomes" id="UP000229681">
    <property type="component" value="Unassembled WGS sequence"/>
</dbReference>
<gene>
    <name evidence="5" type="ORF">CUN49_16540</name>
</gene>
<dbReference type="GO" id="GO:1901982">
    <property type="term" value="F:maltose binding"/>
    <property type="evidence" value="ECO:0007669"/>
    <property type="project" value="TreeGrafter"/>
</dbReference>
<protein>
    <submittedName>
        <fullName evidence="5">ABC transporter substrate-binding protein</fullName>
    </submittedName>
</protein>
<evidence type="ECO:0000313" key="6">
    <source>
        <dbReference type="Proteomes" id="UP000229681"/>
    </source>
</evidence>
<evidence type="ECO:0000313" key="5">
    <source>
        <dbReference type="EMBL" id="PJF34265.1"/>
    </source>
</evidence>
<dbReference type="GO" id="GO:0015768">
    <property type="term" value="P:maltose transport"/>
    <property type="evidence" value="ECO:0007669"/>
    <property type="project" value="TreeGrafter"/>
</dbReference>
<organism evidence="5 6">
    <name type="scientific">Candidatus Thermofonsia Clade 1 bacterium</name>
    <dbReference type="NCBI Taxonomy" id="2364210"/>
    <lineage>
        <taxon>Bacteria</taxon>
        <taxon>Bacillati</taxon>
        <taxon>Chloroflexota</taxon>
        <taxon>Candidatus Thermofontia</taxon>
        <taxon>Candidatus Thermofonsia Clade 1</taxon>
    </lineage>
</organism>
<sequence>MFNKRFAYVLAALTLVALLVAPAAHAQSPVVITWWHINTDQAQSAFWQSVADEFMAANPNVKIEITVLENEAFKSRLVTVMQAGDPPDLFQSWGGGVLWAYAEAGLVKNIAAELEGEWRDSFSAKAALELYGRNGEYY</sequence>
<comment type="caution">
    <text evidence="5">The sequence shown here is derived from an EMBL/GenBank/DDBJ whole genome shotgun (WGS) entry which is preliminary data.</text>
</comment>